<dbReference type="EMBL" id="JABSTQ010003011">
    <property type="protein sequence ID" value="KAG0443712.1"/>
    <property type="molecule type" value="Genomic_DNA"/>
</dbReference>
<protein>
    <submittedName>
        <fullName evidence="1">Uncharacterized protein</fullName>
    </submittedName>
</protein>
<proteinExistence type="predicted"/>
<keyword evidence="2" id="KW-1185">Reference proteome</keyword>
<name>A0AC60QVP7_IXOPE</name>
<comment type="caution">
    <text evidence="1">The sequence shown here is derived from an EMBL/GenBank/DDBJ whole genome shotgun (WGS) entry which is preliminary data.</text>
</comment>
<organism evidence="1 2">
    <name type="scientific">Ixodes persulcatus</name>
    <name type="common">Taiga tick</name>
    <dbReference type="NCBI Taxonomy" id="34615"/>
    <lineage>
        <taxon>Eukaryota</taxon>
        <taxon>Metazoa</taxon>
        <taxon>Ecdysozoa</taxon>
        <taxon>Arthropoda</taxon>
        <taxon>Chelicerata</taxon>
        <taxon>Arachnida</taxon>
        <taxon>Acari</taxon>
        <taxon>Parasitiformes</taxon>
        <taxon>Ixodida</taxon>
        <taxon>Ixodoidea</taxon>
        <taxon>Ixodidae</taxon>
        <taxon>Ixodinae</taxon>
        <taxon>Ixodes</taxon>
    </lineage>
</organism>
<gene>
    <name evidence="1" type="ORF">HPB47_014624</name>
</gene>
<accession>A0AC60QVP7</accession>
<evidence type="ECO:0000313" key="1">
    <source>
        <dbReference type="EMBL" id="KAG0443712.1"/>
    </source>
</evidence>
<sequence>MGDLTLQSIVRLLSTTTPTANTSQSTVFEENRSKFDALAHRWWDPEGEFSTLSRMNTLRVPLIRDGLLQTRQPGEKVPKSTAKPLAGLRILDVGCGGGLLSEPLARLGATVTGIDPTPGSIEVARAHAERDPEVRDSTVYEGVEIEELVQRSLKFDAVVASEVVEHVQNYRDFVKSCVTLTEDGGSLFFTTINRTVQSYLIAKIAAEYIFRLVPPGLHDWNMFLPPEQLEEALETNGCHVRLIHGTFFNPLTQTWSWLKSTDLTYALHAVKSPA</sequence>
<dbReference type="Proteomes" id="UP000805193">
    <property type="component" value="Unassembled WGS sequence"/>
</dbReference>
<reference evidence="1 2" key="1">
    <citation type="journal article" date="2020" name="Cell">
        <title>Large-Scale Comparative Analyses of Tick Genomes Elucidate Their Genetic Diversity and Vector Capacities.</title>
        <authorList>
            <consortium name="Tick Genome and Microbiome Consortium (TIGMIC)"/>
            <person name="Jia N."/>
            <person name="Wang J."/>
            <person name="Shi W."/>
            <person name="Du L."/>
            <person name="Sun Y."/>
            <person name="Zhan W."/>
            <person name="Jiang J.F."/>
            <person name="Wang Q."/>
            <person name="Zhang B."/>
            <person name="Ji P."/>
            <person name="Bell-Sakyi L."/>
            <person name="Cui X.M."/>
            <person name="Yuan T.T."/>
            <person name="Jiang B.G."/>
            <person name="Yang W.F."/>
            <person name="Lam T.T."/>
            <person name="Chang Q.C."/>
            <person name="Ding S.J."/>
            <person name="Wang X.J."/>
            <person name="Zhu J.G."/>
            <person name="Ruan X.D."/>
            <person name="Zhao L."/>
            <person name="Wei J.T."/>
            <person name="Ye R.Z."/>
            <person name="Que T.C."/>
            <person name="Du C.H."/>
            <person name="Zhou Y.H."/>
            <person name="Cheng J.X."/>
            <person name="Dai P.F."/>
            <person name="Guo W.B."/>
            <person name="Han X.H."/>
            <person name="Huang E.J."/>
            <person name="Li L.F."/>
            <person name="Wei W."/>
            <person name="Gao Y.C."/>
            <person name="Liu J.Z."/>
            <person name="Shao H.Z."/>
            <person name="Wang X."/>
            <person name="Wang C.C."/>
            <person name="Yang T.C."/>
            <person name="Huo Q.B."/>
            <person name="Li W."/>
            <person name="Chen H.Y."/>
            <person name="Chen S.E."/>
            <person name="Zhou L.G."/>
            <person name="Ni X.B."/>
            <person name="Tian J.H."/>
            <person name="Sheng Y."/>
            <person name="Liu T."/>
            <person name="Pan Y.S."/>
            <person name="Xia L.Y."/>
            <person name="Li J."/>
            <person name="Zhao F."/>
            <person name="Cao W.C."/>
        </authorList>
    </citation>
    <scope>NUCLEOTIDE SEQUENCE [LARGE SCALE GENOMIC DNA]</scope>
    <source>
        <strain evidence="1">Iper-2018</strain>
    </source>
</reference>
<evidence type="ECO:0000313" key="2">
    <source>
        <dbReference type="Proteomes" id="UP000805193"/>
    </source>
</evidence>